<evidence type="ECO:0000256" key="7">
    <source>
        <dbReference type="ARBA" id="ARBA00023004"/>
    </source>
</evidence>
<dbReference type="InterPro" id="IPR001128">
    <property type="entry name" value="Cyt_P450"/>
</dbReference>
<dbReference type="GO" id="GO:0016705">
    <property type="term" value="F:oxidoreductase activity, acting on paired donors, with incorporation or reduction of molecular oxygen"/>
    <property type="evidence" value="ECO:0007669"/>
    <property type="project" value="InterPro"/>
</dbReference>
<dbReference type="GO" id="GO:0005506">
    <property type="term" value="F:iron ion binding"/>
    <property type="evidence" value="ECO:0007669"/>
    <property type="project" value="InterPro"/>
</dbReference>
<evidence type="ECO:0000256" key="11">
    <source>
        <dbReference type="SAM" id="SignalP"/>
    </source>
</evidence>
<sequence length="513" mass="58404">MSNYSAVLVLATLAALALASYGVQQSRKRLPPGPKGHFLFGVSSSVIGSQPWKTYTNWAKQYGPLTYFRTARRDFLILSSTQAVSDLMEKRAAIYSDRPHRYLWDELVGRKNSVFNISSRSERFRKYRRLLGSGLNSKAILNYTRFFERELQNLLQSLHHDPEKFTKHLQKFAGGTIMQITYGYQVTGDDDPFIEIIETNNLLGVEGTTPGKFLVDSFPILRFIPTWFPGAHFHREVKRYRQYLNREHEIPYRWVKEQMAKGVHEESFMSRLLSSAEELSSEDEDCIRWTSAGLYTGGADTTVSSMITFFMAMALYPEIQKRAQEELDAVIGRKPGENCICRLPSPGDRGKLPYVEALIKEILRWGNTAPVGLPHSLVVDDEYMGYDIPKGTTVIANIWALLQDPSTYPTPEVFDPTRFLLSEQREIQPDPRDFAFGFGRRSCPGQQFAEISLFLQIASILGTYRISPYINEDGKEIFPVREYINGIVAHPVPFQVKISPRSEAALSALYKDS</sequence>
<dbReference type="InterPro" id="IPR017972">
    <property type="entry name" value="Cyt_P450_CS"/>
</dbReference>
<evidence type="ECO:0000313" key="13">
    <source>
        <dbReference type="Proteomes" id="UP000076761"/>
    </source>
</evidence>
<comment type="cofactor">
    <cofactor evidence="1 9">
        <name>heme</name>
        <dbReference type="ChEBI" id="CHEBI:30413"/>
    </cofactor>
</comment>
<dbReference type="PROSITE" id="PS00086">
    <property type="entry name" value="CYTOCHROME_P450"/>
    <property type="match status" value="1"/>
</dbReference>
<dbReference type="GO" id="GO:0004497">
    <property type="term" value="F:monooxygenase activity"/>
    <property type="evidence" value="ECO:0007669"/>
    <property type="project" value="UniProtKB-KW"/>
</dbReference>
<accession>A0A165RPD7</accession>
<dbReference type="Pfam" id="PF00067">
    <property type="entry name" value="p450"/>
    <property type="match status" value="1"/>
</dbReference>
<evidence type="ECO:0000256" key="1">
    <source>
        <dbReference type="ARBA" id="ARBA00001971"/>
    </source>
</evidence>
<evidence type="ECO:0000256" key="9">
    <source>
        <dbReference type="PIRSR" id="PIRSR602401-1"/>
    </source>
</evidence>
<dbReference type="InterPro" id="IPR036396">
    <property type="entry name" value="Cyt_P450_sf"/>
</dbReference>
<dbReference type="PANTHER" id="PTHR46300">
    <property type="entry name" value="P450, PUTATIVE (EUROFUNG)-RELATED-RELATED"/>
    <property type="match status" value="1"/>
</dbReference>
<dbReference type="SUPFAM" id="SSF48264">
    <property type="entry name" value="Cytochrome P450"/>
    <property type="match status" value="1"/>
</dbReference>
<dbReference type="Gene3D" id="1.10.630.10">
    <property type="entry name" value="Cytochrome P450"/>
    <property type="match status" value="1"/>
</dbReference>
<dbReference type="OrthoDB" id="2789670at2759"/>
<reference evidence="12 13" key="1">
    <citation type="journal article" date="2016" name="Mol. Biol. Evol.">
        <title>Comparative Genomics of Early-Diverging Mushroom-Forming Fungi Provides Insights into the Origins of Lignocellulose Decay Capabilities.</title>
        <authorList>
            <person name="Nagy L.G."/>
            <person name="Riley R."/>
            <person name="Tritt A."/>
            <person name="Adam C."/>
            <person name="Daum C."/>
            <person name="Floudas D."/>
            <person name="Sun H."/>
            <person name="Yadav J.S."/>
            <person name="Pangilinan J."/>
            <person name="Larsson K.H."/>
            <person name="Matsuura K."/>
            <person name="Barry K."/>
            <person name="Labutti K."/>
            <person name="Kuo R."/>
            <person name="Ohm R.A."/>
            <person name="Bhattacharya S.S."/>
            <person name="Shirouzu T."/>
            <person name="Yoshinaga Y."/>
            <person name="Martin F.M."/>
            <person name="Grigoriev I.V."/>
            <person name="Hibbett D.S."/>
        </authorList>
    </citation>
    <scope>NUCLEOTIDE SEQUENCE [LARGE SCALE GENOMIC DNA]</scope>
    <source>
        <strain evidence="12 13">HHB14362 ss-1</strain>
    </source>
</reference>
<dbReference type="AlphaFoldDB" id="A0A165RPD7"/>
<proteinExistence type="inferred from homology"/>
<evidence type="ECO:0000256" key="4">
    <source>
        <dbReference type="ARBA" id="ARBA00022617"/>
    </source>
</evidence>
<keyword evidence="8 10" id="KW-0503">Monooxygenase</keyword>
<gene>
    <name evidence="12" type="ORF">NEOLEDRAFT_1242800</name>
</gene>
<dbReference type="PRINTS" id="PR00463">
    <property type="entry name" value="EP450I"/>
</dbReference>
<comment type="similarity">
    <text evidence="3 10">Belongs to the cytochrome P450 family.</text>
</comment>
<evidence type="ECO:0000256" key="8">
    <source>
        <dbReference type="ARBA" id="ARBA00023033"/>
    </source>
</evidence>
<keyword evidence="13" id="KW-1185">Reference proteome</keyword>
<evidence type="ECO:0000256" key="3">
    <source>
        <dbReference type="ARBA" id="ARBA00010617"/>
    </source>
</evidence>
<evidence type="ECO:0000313" key="12">
    <source>
        <dbReference type="EMBL" id="KZT24101.1"/>
    </source>
</evidence>
<keyword evidence="11" id="KW-0732">Signal</keyword>
<keyword evidence="5 9" id="KW-0479">Metal-binding</keyword>
<evidence type="ECO:0000256" key="6">
    <source>
        <dbReference type="ARBA" id="ARBA00023002"/>
    </source>
</evidence>
<feature type="binding site" description="axial binding residue" evidence="9">
    <location>
        <position position="443"/>
    </location>
    <ligand>
        <name>heme</name>
        <dbReference type="ChEBI" id="CHEBI:30413"/>
    </ligand>
    <ligandPart>
        <name>Fe</name>
        <dbReference type="ChEBI" id="CHEBI:18248"/>
    </ligandPart>
</feature>
<comment type="pathway">
    <text evidence="2">Secondary metabolite biosynthesis.</text>
</comment>
<feature type="signal peptide" evidence="11">
    <location>
        <begin position="1"/>
        <end position="19"/>
    </location>
</feature>
<protein>
    <submittedName>
        <fullName evidence="12">Cytochrome P450</fullName>
    </submittedName>
</protein>
<dbReference type="InParanoid" id="A0A165RPD7"/>
<dbReference type="STRING" id="1314782.A0A165RPD7"/>
<evidence type="ECO:0000256" key="5">
    <source>
        <dbReference type="ARBA" id="ARBA00022723"/>
    </source>
</evidence>
<dbReference type="GO" id="GO:0020037">
    <property type="term" value="F:heme binding"/>
    <property type="evidence" value="ECO:0007669"/>
    <property type="project" value="InterPro"/>
</dbReference>
<dbReference type="Proteomes" id="UP000076761">
    <property type="component" value="Unassembled WGS sequence"/>
</dbReference>
<dbReference type="PRINTS" id="PR00385">
    <property type="entry name" value="P450"/>
</dbReference>
<name>A0A165RPD7_9AGAM</name>
<dbReference type="EMBL" id="KV425580">
    <property type="protein sequence ID" value="KZT24101.1"/>
    <property type="molecule type" value="Genomic_DNA"/>
</dbReference>
<dbReference type="CDD" id="cd11065">
    <property type="entry name" value="CYP64-like"/>
    <property type="match status" value="1"/>
</dbReference>
<evidence type="ECO:0000256" key="2">
    <source>
        <dbReference type="ARBA" id="ARBA00005179"/>
    </source>
</evidence>
<dbReference type="InterPro" id="IPR050364">
    <property type="entry name" value="Cytochrome_P450_fung"/>
</dbReference>
<evidence type="ECO:0000256" key="10">
    <source>
        <dbReference type="RuleBase" id="RU000461"/>
    </source>
</evidence>
<dbReference type="InterPro" id="IPR002401">
    <property type="entry name" value="Cyt_P450_E_grp-I"/>
</dbReference>
<keyword evidence="7 9" id="KW-0408">Iron</keyword>
<keyword evidence="4 9" id="KW-0349">Heme</keyword>
<keyword evidence="6 10" id="KW-0560">Oxidoreductase</keyword>
<dbReference type="PANTHER" id="PTHR46300:SF7">
    <property type="entry name" value="P450, PUTATIVE (EUROFUNG)-RELATED"/>
    <property type="match status" value="1"/>
</dbReference>
<feature type="chain" id="PRO_5007865921" evidence="11">
    <location>
        <begin position="20"/>
        <end position="513"/>
    </location>
</feature>
<organism evidence="12 13">
    <name type="scientific">Neolentinus lepideus HHB14362 ss-1</name>
    <dbReference type="NCBI Taxonomy" id="1314782"/>
    <lineage>
        <taxon>Eukaryota</taxon>
        <taxon>Fungi</taxon>
        <taxon>Dikarya</taxon>
        <taxon>Basidiomycota</taxon>
        <taxon>Agaricomycotina</taxon>
        <taxon>Agaricomycetes</taxon>
        <taxon>Gloeophyllales</taxon>
        <taxon>Gloeophyllaceae</taxon>
        <taxon>Neolentinus</taxon>
    </lineage>
</organism>